<sequence>MVVTHSGPLTAEQRERAVLAACPTSSALAGLTAATRLGLRGFEPTEVHVVLPAGAKRPSADAVVHWSTMLGREDVPDHRLPRTTSLERSVIDAASWAATKQAARMLVIAAFQQRLTNVRRMRDALSRRGPCRHRAVIVQSILDAAGGIQSLPERDFEAIRILAGLPRPSRQTRTEGRHRRYYLDVWWEEFRLAVEIHGIPHLAVEQWSDDLHRTNELVIDGRRVLVFSSFAIRHQRDLVIDQLRRASGR</sequence>
<keyword evidence="2" id="KW-1185">Reference proteome</keyword>
<dbReference type="Proteomes" id="UP000550354">
    <property type="component" value="Unassembled WGS sequence"/>
</dbReference>
<dbReference type="AlphaFoldDB" id="A0A838XIY3"/>
<organism evidence="1 2">
    <name type="scientific">Aeromicrobium phoceense</name>
    <dbReference type="NCBI Taxonomy" id="2754045"/>
    <lineage>
        <taxon>Bacteria</taxon>
        <taxon>Bacillati</taxon>
        <taxon>Actinomycetota</taxon>
        <taxon>Actinomycetes</taxon>
        <taxon>Propionibacteriales</taxon>
        <taxon>Nocardioidaceae</taxon>
        <taxon>Aeromicrobium</taxon>
    </lineage>
</organism>
<name>A0A838XIY3_9ACTN</name>
<evidence type="ECO:0000313" key="1">
    <source>
        <dbReference type="EMBL" id="MBA4608728.1"/>
    </source>
</evidence>
<reference evidence="1 2" key="1">
    <citation type="submission" date="2020-07" db="EMBL/GenBank/DDBJ databases">
        <title>Draft genome and description of Aeromicrobium phoceense strain Marseille-Q0843 isolated from healthy skin swab.</title>
        <authorList>
            <person name="Boxberger M."/>
            <person name="La Scola B."/>
        </authorList>
    </citation>
    <scope>NUCLEOTIDE SEQUENCE [LARGE SCALE GENOMIC DNA]</scope>
    <source>
        <strain evidence="1 2">Marseille-Q0843</strain>
    </source>
</reference>
<comment type="caution">
    <text evidence="1">The sequence shown here is derived from an EMBL/GenBank/DDBJ whole genome shotgun (WGS) entry which is preliminary data.</text>
</comment>
<proteinExistence type="predicted"/>
<protein>
    <recommendedName>
        <fullName evidence="3">DUF559 domain-containing protein</fullName>
    </recommendedName>
</protein>
<dbReference type="RefSeq" id="WP_181755502.1">
    <property type="nucleotide sequence ID" value="NZ_DAMCVE010000001.1"/>
</dbReference>
<evidence type="ECO:0000313" key="2">
    <source>
        <dbReference type="Proteomes" id="UP000550354"/>
    </source>
</evidence>
<evidence type="ECO:0008006" key="3">
    <source>
        <dbReference type="Google" id="ProtNLM"/>
    </source>
</evidence>
<gene>
    <name evidence="1" type="ORF">H1W00_09610</name>
</gene>
<dbReference type="EMBL" id="JACEOG010000001">
    <property type="protein sequence ID" value="MBA4608728.1"/>
    <property type="molecule type" value="Genomic_DNA"/>
</dbReference>
<accession>A0A838XIY3</accession>